<dbReference type="Pfam" id="PF14022">
    <property type="entry name" value="DUF4238"/>
    <property type="match status" value="1"/>
</dbReference>
<evidence type="ECO:0000313" key="2">
    <source>
        <dbReference type="Proteomes" id="UP000305198"/>
    </source>
</evidence>
<proteinExistence type="predicted"/>
<evidence type="ECO:0000313" key="1">
    <source>
        <dbReference type="EMBL" id="TKA92654.1"/>
    </source>
</evidence>
<dbReference type="AlphaFoldDB" id="A0A4U0YRS0"/>
<gene>
    <name evidence="1" type="ORF">FA869_00215</name>
</gene>
<accession>A0A4U0YRS0</accession>
<organism evidence="1 2">
    <name type="scientific">Halopseudomonas bauzanensis</name>
    <dbReference type="NCBI Taxonomy" id="653930"/>
    <lineage>
        <taxon>Bacteria</taxon>
        <taxon>Pseudomonadati</taxon>
        <taxon>Pseudomonadota</taxon>
        <taxon>Gammaproteobacteria</taxon>
        <taxon>Pseudomonadales</taxon>
        <taxon>Pseudomonadaceae</taxon>
        <taxon>Halopseudomonas</taxon>
    </lineage>
</organism>
<protein>
    <submittedName>
        <fullName evidence="1">DUF4238 domain-containing protein</fullName>
    </submittedName>
</protein>
<name>A0A4U0YRS0_9GAMM</name>
<comment type="caution">
    <text evidence="1">The sequence shown here is derived from an EMBL/GenBank/DDBJ whole genome shotgun (WGS) entry which is preliminary data.</text>
</comment>
<dbReference type="EMBL" id="SWAV01000001">
    <property type="protein sequence ID" value="TKA92654.1"/>
    <property type="molecule type" value="Genomic_DNA"/>
</dbReference>
<dbReference type="InterPro" id="IPR025332">
    <property type="entry name" value="DUF4238"/>
</dbReference>
<dbReference type="Proteomes" id="UP000305198">
    <property type="component" value="Unassembled WGS sequence"/>
</dbReference>
<sequence>MWSALSYTAVTLCISAACGLITVIPYGKLWSFELSLQKKKKQHFVWRKYLKAWSENDSIYCLMDGRVFKSGLMGVGQERYFYKLKELTEAELKFIKSLIDQDKRPMIRKLNHGWVDFFNQVFKIRDLLDSHGVSHPEADRMLDVLVHNFEEDFHGKIESDAIKFLEMLYRKDLSFYDEDDELVEFLFFICQQYFRTQNIDSKVRTAIGSFKGFNVDGMWAVLRHTSATSVGFSLYKDRADFRPVLIENTSNIPFVTGDQPIINTHAIGLSLEEIPSELEFYYPLTPKLALLLTSNPDLIRKGTVSVREEKVTMYNKFIHSQAGKQVYSCERDALEQLLNG</sequence>
<reference evidence="1 2" key="1">
    <citation type="submission" date="2019-04" db="EMBL/GenBank/DDBJ databases">
        <title>Crypto-aerobic microbial life in anoxic (sulfidic) marine sediments.</title>
        <authorList>
            <person name="Bhattacharya S."/>
            <person name="Roy C."/>
            <person name="Mondal N."/>
            <person name="Sarkar J."/>
            <person name="Mandal S."/>
            <person name="Rameez M.J."/>
            <person name="Ghosh W."/>
        </authorList>
    </citation>
    <scope>NUCLEOTIDE SEQUENCE [LARGE SCALE GENOMIC DNA]</scope>
    <source>
        <strain evidence="1 2">SBBB</strain>
    </source>
</reference>